<name>A0A8E2E4H4_9PEZI</name>
<evidence type="ECO:0000313" key="2">
    <source>
        <dbReference type="Proteomes" id="UP000250266"/>
    </source>
</evidence>
<organism evidence="1 2">
    <name type="scientific">Lepidopterella palustris CBS 459.81</name>
    <dbReference type="NCBI Taxonomy" id="1314670"/>
    <lineage>
        <taxon>Eukaryota</taxon>
        <taxon>Fungi</taxon>
        <taxon>Dikarya</taxon>
        <taxon>Ascomycota</taxon>
        <taxon>Pezizomycotina</taxon>
        <taxon>Dothideomycetes</taxon>
        <taxon>Pleosporomycetidae</taxon>
        <taxon>Mytilinidiales</taxon>
        <taxon>Argynnaceae</taxon>
        <taxon>Lepidopterella</taxon>
    </lineage>
</organism>
<protein>
    <submittedName>
        <fullName evidence="1">Uncharacterized protein</fullName>
    </submittedName>
</protein>
<proteinExistence type="predicted"/>
<dbReference type="OrthoDB" id="2097653at2759"/>
<gene>
    <name evidence="1" type="ORF">K432DRAFT_268854</name>
</gene>
<dbReference type="AlphaFoldDB" id="A0A8E2E4H4"/>
<reference evidence="1 2" key="1">
    <citation type="journal article" date="2016" name="Nat. Commun.">
        <title>Ectomycorrhizal ecology is imprinted in the genome of the dominant symbiotic fungus Cenococcum geophilum.</title>
        <authorList>
            <consortium name="DOE Joint Genome Institute"/>
            <person name="Peter M."/>
            <person name="Kohler A."/>
            <person name="Ohm R.A."/>
            <person name="Kuo A."/>
            <person name="Krutzmann J."/>
            <person name="Morin E."/>
            <person name="Arend M."/>
            <person name="Barry K.W."/>
            <person name="Binder M."/>
            <person name="Choi C."/>
            <person name="Clum A."/>
            <person name="Copeland A."/>
            <person name="Grisel N."/>
            <person name="Haridas S."/>
            <person name="Kipfer T."/>
            <person name="LaButti K."/>
            <person name="Lindquist E."/>
            <person name="Lipzen A."/>
            <person name="Maire R."/>
            <person name="Meier B."/>
            <person name="Mihaltcheva S."/>
            <person name="Molinier V."/>
            <person name="Murat C."/>
            <person name="Poggeler S."/>
            <person name="Quandt C.A."/>
            <person name="Sperisen C."/>
            <person name="Tritt A."/>
            <person name="Tisserant E."/>
            <person name="Crous P.W."/>
            <person name="Henrissat B."/>
            <person name="Nehls U."/>
            <person name="Egli S."/>
            <person name="Spatafora J.W."/>
            <person name="Grigoriev I.V."/>
            <person name="Martin F.M."/>
        </authorList>
    </citation>
    <scope>NUCLEOTIDE SEQUENCE [LARGE SCALE GENOMIC DNA]</scope>
    <source>
        <strain evidence="1 2">CBS 459.81</strain>
    </source>
</reference>
<sequence>VTGTTCLDPTAALNTHSTNVAILSICGGIAGTIEFCGGNPTSTTGQSGTSLFTLNPTTAGATINISKGRWERCIKAAQLTCPTGTFKSTCIGGATVGDVAFSLT</sequence>
<feature type="non-terminal residue" evidence="1">
    <location>
        <position position="104"/>
    </location>
</feature>
<dbReference type="EMBL" id="KV745141">
    <property type="protein sequence ID" value="OCK77266.1"/>
    <property type="molecule type" value="Genomic_DNA"/>
</dbReference>
<keyword evidence="2" id="KW-1185">Reference proteome</keyword>
<accession>A0A8E2E4H4</accession>
<dbReference type="Proteomes" id="UP000250266">
    <property type="component" value="Unassembled WGS sequence"/>
</dbReference>
<feature type="non-terminal residue" evidence="1">
    <location>
        <position position="1"/>
    </location>
</feature>
<evidence type="ECO:0000313" key="1">
    <source>
        <dbReference type="EMBL" id="OCK77266.1"/>
    </source>
</evidence>